<dbReference type="Proteomes" id="UP000185829">
    <property type="component" value="Unassembled WGS sequence"/>
</dbReference>
<accession>A0A9X8R7B4</accession>
<protein>
    <submittedName>
        <fullName evidence="1">Uncharacterized protein</fullName>
    </submittedName>
</protein>
<comment type="caution">
    <text evidence="1">The sequence shown here is derived from an EMBL/GenBank/DDBJ whole genome shotgun (WGS) entry which is preliminary data.</text>
</comment>
<dbReference type="AlphaFoldDB" id="A0A9X8R7B4"/>
<gene>
    <name evidence="1" type="ORF">SAMN05878482_102281</name>
</gene>
<name>A0A9X8R7B4_9BACI</name>
<organism evidence="1 2">
    <name type="scientific">Peribacillus simplex</name>
    <dbReference type="NCBI Taxonomy" id="1478"/>
    <lineage>
        <taxon>Bacteria</taxon>
        <taxon>Bacillati</taxon>
        <taxon>Bacillota</taxon>
        <taxon>Bacilli</taxon>
        <taxon>Bacillales</taxon>
        <taxon>Bacillaceae</taxon>
        <taxon>Peribacillus</taxon>
    </lineage>
</organism>
<evidence type="ECO:0000313" key="1">
    <source>
        <dbReference type="EMBL" id="SIQ81127.1"/>
    </source>
</evidence>
<evidence type="ECO:0000313" key="2">
    <source>
        <dbReference type="Proteomes" id="UP000185829"/>
    </source>
</evidence>
<proteinExistence type="predicted"/>
<sequence length="44" mass="4911">MMVNLKTRQLASFLVFTYLIQLVVKSINSKGLLGEDAEIGPRSE</sequence>
<dbReference type="EMBL" id="FTMX01000002">
    <property type="protein sequence ID" value="SIQ81127.1"/>
    <property type="molecule type" value="Genomic_DNA"/>
</dbReference>
<reference evidence="1 2" key="1">
    <citation type="submission" date="2017-01" db="EMBL/GenBank/DDBJ databases">
        <authorList>
            <person name="Varghese N."/>
            <person name="Submissions S."/>
        </authorList>
    </citation>
    <scope>NUCLEOTIDE SEQUENCE [LARGE SCALE GENOMIC DNA]</scope>
    <source>
        <strain evidence="1 2">RUG2-6</strain>
    </source>
</reference>